<reference evidence="1 2" key="1">
    <citation type="submission" date="2016-08" db="EMBL/GenBank/DDBJ databases">
        <title>Complete genome sequence of Bacillus muralis G25-68, a strain with toxicity to nematodes.</title>
        <authorList>
            <person name="Zheng Z."/>
        </authorList>
    </citation>
    <scope>NUCLEOTIDE SEQUENCE [LARGE SCALE GENOMIC DNA]</scope>
    <source>
        <strain evidence="1 2">G25-68</strain>
    </source>
</reference>
<protein>
    <submittedName>
        <fullName evidence="1">Uncharacterized protein</fullName>
    </submittedName>
</protein>
<name>A0A1B3XKF4_9BACI</name>
<evidence type="ECO:0000313" key="2">
    <source>
        <dbReference type="Proteomes" id="UP000077926"/>
    </source>
</evidence>
<dbReference type="EMBL" id="CP017080">
    <property type="protein sequence ID" value="AOH53686.1"/>
    <property type="molecule type" value="Genomic_DNA"/>
</dbReference>
<proteinExistence type="predicted"/>
<accession>A0A1B3XKF4</accession>
<keyword evidence="2" id="KW-1185">Reference proteome</keyword>
<dbReference type="AlphaFoldDB" id="A0A1B3XKF4"/>
<gene>
    <name evidence="1" type="ORF">ABE28_004940</name>
</gene>
<dbReference type="KEGG" id="bmur:ABE28_004940"/>
<dbReference type="STRING" id="264697.ABE28_004940"/>
<dbReference type="Proteomes" id="UP000077926">
    <property type="component" value="Chromosome"/>
</dbReference>
<organism evidence="1 2">
    <name type="scientific">Peribacillus muralis</name>
    <dbReference type="NCBI Taxonomy" id="264697"/>
    <lineage>
        <taxon>Bacteria</taxon>
        <taxon>Bacillati</taxon>
        <taxon>Bacillota</taxon>
        <taxon>Bacilli</taxon>
        <taxon>Bacillales</taxon>
        <taxon>Bacillaceae</taxon>
        <taxon>Peribacillus</taxon>
    </lineage>
</organism>
<sequence length="64" mass="7436">MLILLRKGNILSSSEYDVKKELNHMNCTNRTQKKILAYSALFKKIGIINEEEYKTIAKTFQAKD</sequence>
<evidence type="ECO:0000313" key="1">
    <source>
        <dbReference type="EMBL" id="AOH53686.1"/>
    </source>
</evidence>